<feature type="domain" description="Hyphally-regulated cell wall protein N-terminal" evidence="7">
    <location>
        <begin position="7"/>
        <end position="328"/>
    </location>
</feature>
<evidence type="ECO:0000256" key="3">
    <source>
        <dbReference type="ARBA" id="ARBA00022525"/>
    </source>
</evidence>
<accession>A0A642UQV9</accession>
<protein>
    <recommendedName>
        <fullName evidence="7">Hyphally-regulated cell wall protein N-terminal domain-containing protein</fullName>
    </recommendedName>
</protein>
<evidence type="ECO:0000256" key="5">
    <source>
        <dbReference type="ARBA" id="ARBA00023180"/>
    </source>
</evidence>
<dbReference type="OMA" id="NGANTRN"/>
<comment type="subcellular location">
    <subcellularLocation>
        <location evidence="1">Secreted</location>
        <location evidence="1">Cell wall</location>
    </subcellularLocation>
</comment>
<evidence type="ECO:0000313" key="9">
    <source>
        <dbReference type="Proteomes" id="UP000449547"/>
    </source>
</evidence>
<evidence type="ECO:0000256" key="1">
    <source>
        <dbReference type="ARBA" id="ARBA00004191"/>
    </source>
</evidence>
<evidence type="ECO:0000313" key="8">
    <source>
        <dbReference type="EMBL" id="KAA8902727.1"/>
    </source>
</evidence>
<dbReference type="Proteomes" id="UP000449547">
    <property type="component" value="Unassembled WGS sequence"/>
</dbReference>
<keyword evidence="2" id="KW-0134">Cell wall</keyword>
<comment type="caution">
    <text evidence="8">The sequence shown here is derived from an EMBL/GenBank/DDBJ whole genome shotgun (WGS) entry which is preliminary data.</text>
</comment>
<evidence type="ECO:0000256" key="2">
    <source>
        <dbReference type="ARBA" id="ARBA00022512"/>
    </source>
</evidence>
<dbReference type="OrthoDB" id="4022214at2759"/>
<evidence type="ECO:0000256" key="4">
    <source>
        <dbReference type="ARBA" id="ARBA00022729"/>
    </source>
</evidence>
<reference evidence="8 9" key="1">
    <citation type="submission" date="2019-07" db="EMBL/GenBank/DDBJ databases">
        <title>Genome assembly of two rare yeast pathogens: Diutina rugosa and Trichomonascus ciferrii.</title>
        <authorList>
            <person name="Mixao V."/>
            <person name="Saus E."/>
            <person name="Hansen A."/>
            <person name="Lass-Flor C."/>
            <person name="Gabaldon T."/>
        </authorList>
    </citation>
    <scope>NUCLEOTIDE SEQUENCE [LARGE SCALE GENOMIC DNA]</scope>
    <source>
        <strain evidence="8 9">CBS 613</strain>
    </source>
</reference>
<keyword evidence="5" id="KW-0325">Glycoprotein</keyword>
<dbReference type="Pfam" id="PF11765">
    <property type="entry name" value="Hyphal_reg_CWP"/>
    <property type="match status" value="1"/>
</dbReference>
<keyword evidence="9" id="KW-1185">Reference proteome</keyword>
<keyword evidence="3" id="KW-0964">Secreted</keyword>
<feature type="chain" id="PRO_5024951945" description="Hyphally-regulated cell wall protein N-terminal domain-containing protein" evidence="6">
    <location>
        <begin position="16"/>
        <end position="331"/>
    </location>
</feature>
<organism evidence="8 9">
    <name type="scientific">Diutina rugosa</name>
    <name type="common">Yeast</name>
    <name type="synonym">Candida rugosa</name>
    <dbReference type="NCBI Taxonomy" id="5481"/>
    <lineage>
        <taxon>Eukaryota</taxon>
        <taxon>Fungi</taxon>
        <taxon>Dikarya</taxon>
        <taxon>Ascomycota</taxon>
        <taxon>Saccharomycotina</taxon>
        <taxon>Pichiomycetes</taxon>
        <taxon>Debaryomycetaceae</taxon>
        <taxon>Diutina</taxon>
    </lineage>
</organism>
<dbReference type="GO" id="GO:0009277">
    <property type="term" value="C:fungal-type cell wall"/>
    <property type="evidence" value="ECO:0007669"/>
    <property type="project" value="UniProtKB-ARBA"/>
</dbReference>
<evidence type="ECO:0000259" key="7">
    <source>
        <dbReference type="Pfam" id="PF11765"/>
    </source>
</evidence>
<dbReference type="RefSeq" id="XP_034012475.1">
    <property type="nucleotide sequence ID" value="XM_034155295.1"/>
</dbReference>
<evidence type="ECO:0000256" key="6">
    <source>
        <dbReference type="SAM" id="SignalP"/>
    </source>
</evidence>
<proteinExistence type="predicted"/>
<dbReference type="GeneID" id="54781274"/>
<dbReference type="VEuPathDB" id="FungiDB:DIURU_002623"/>
<keyword evidence="4 6" id="KW-0732">Signal</keyword>
<name>A0A642UQV9_DIURU</name>
<dbReference type="AlphaFoldDB" id="A0A642UQV9"/>
<dbReference type="EMBL" id="SWFT01000082">
    <property type="protein sequence ID" value="KAA8902727.1"/>
    <property type="molecule type" value="Genomic_DNA"/>
</dbReference>
<feature type="signal peptide" evidence="6">
    <location>
        <begin position="1"/>
        <end position="15"/>
    </location>
</feature>
<sequence length="331" mass="36021">MLLQWLLALFALAQAEVIMTNKISDEGEINFDTSGPTTIFPGKFWSIINNHFSSFTGALTVAKDAAFYISSDKISSGLKINLTGRVENNGIIAFNSIQSNFPPVYNLVGVSFNNTESGKMFLGGDASAGSPTTFLTAAKWTNNGFLSFYQKRRTSGTVYLGAAGGSITNNGGICFYNEDYSQQTRIYGTGCIRAQNDSAIKLHTPLYHIDTTQTFVLDSDNAQLQVAGVKPKNPFTVAGFGNGNVIGTELSVWKFKYEDDTLTLWTSPLIYVKFKIGTGYDASKFEIVNHKFGWLNLNNNAIKYNGPIPSGATSSSHCMPCEDIPAYPTSI</sequence>
<dbReference type="InterPro" id="IPR021031">
    <property type="entry name" value="Hyphal-reg_cell_wall_N"/>
</dbReference>
<gene>
    <name evidence="8" type="ORF">DIURU_002623</name>
</gene>